<evidence type="ECO:0000256" key="1">
    <source>
        <dbReference type="ARBA" id="ARBA00022450"/>
    </source>
</evidence>
<accession>A0A563EJ74</accession>
<dbReference type="GO" id="GO:0004315">
    <property type="term" value="F:3-oxoacyl-[acyl-carrier-protein] synthase activity"/>
    <property type="evidence" value="ECO:0007669"/>
    <property type="project" value="InterPro"/>
</dbReference>
<dbReference type="SUPFAM" id="SSF52151">
    <property type="entry name" value="FabD/lysophospholipase-like"/>
    <property type="match status" value="1"/>
</dbReference>
<dbReference type="InterPro" id="IPR016035">
    <property type="entry name" value="Acyl_Trfase/lysoPLipase"/>
</dbReference>
<dbReference type="InterPro" id="IPR014031">
    <property type="entry name" value="Ketoacyl_synth_C"/>
</dbReference>
<evidence type="ECO:0000256" key="2">
    <source>
        <dbReference type="ARBA" id="ARBA00022553"/>
    </source>
</evidence>
<dbReference type="InterPro" id="IPR020841">
    <property type="entry name" value="PKS_Beta-ketoAc_synthase_dom"/>
</dbReference>
<dbReference type="GO" id="GO:0071770">
    <property type="term" value="P:DIM/DIP cell wall layer assembly"/>
    <property type="evidence" value="ECO:0007669"/>
    <property type="project" value="TreeGrafter"/>
</dbReference>
<dbReference type="Proteomes" id="UP000316639">
    <property type="component" value="Unassembled WGS sequence"/>
</dbReference>
<dbReference type="GO" id="GO:0005737">
    <property type="term" value="C:cytoplasm"/>
    <property type="evidence" value="ECO:0007669"/>
    <property type="project" value="TreeGrafter"/>
</dbReference>
<dbReference type="InterPro" id="IPR018201">
    <property type="entry name" value="Ketoacyl_synth_AS"/>
</dbReference>
<dbReference type="SUPFAM" id="SSF53901">
    <property type="entry name" value="Thiolase-like"/>
    <property type="match status" value="1"/>
</dbReference>
<evidence type="ECO:0000313" key="7">
    <source>
        <dbReference type="Proteomes" id="UP000316639"/>
    </source>
</evidence>
<comment type="similarity">
    <text evidence="4">Belongs to the thiolase-like superfamily. Beta-ketoacyl-ACP synthases family.</text>
</comment>
<dbReference type="InterPro" id="IPR001227">
    <property type="entry name" value="Ac_transferase_dom_sf"/>
</dbReference>
<dbReference type="PROSITE" id="PS00606">
    <property type="entry name" value="KS3_1"/>
    <property type="match status" value="1"/>
</dbReference>
<dbReference type="GO" id="GO:0006633">
    <property type="term" value="P:fatty acid biosynthetic process"/>
    <property type="evidence" value="ECO:0007669"/>
    <property type="project" value="InterPro"/>
</dbReference>
<name>A0A563EJ74_9PSEU</name>
<dbReference type="SMART" id="SM00825">
    <property type="entry name" value="PKS_KS"/>
    <property type="match status" value="1"/>
</dbReference>
<dbReference type="PANTHER" id="PTHR43775:SF37">
    <property type="entry name" value="SI:DKEY-61P9.11"/>
    <property type="match status" value="1"/>
</dbReference>
<dbReference type="OrthoDB" id="9778690at2"/>
<dbReference type="EMBL" id="VOBR01000030">
    <property type="protein sequence ID" value="TWP46789.1"/>
    <property type="molecule type" value="Genomic_DNA"/>
</dbReference>
<dbReference type="GO" id="GO:0004312">
    <property type="term" value="F:fatty acid synthase activity"/>
    <property type="evidence" value="ECO:0007669"/>
    <property type="project" value="TreeGrafter"/>
</dbReference>
<dbReference type="InterPro" id="IPR050091">
    <property type="entry name" value="PKS_NRPS_Biosynth_Enz"/>
</dbReference>
<keyword evidence="7" id="KW-1185">Reference proteome</keyword>
<evidence type="ECO:0000259" key="5">
    <source>
        <dbReference type="PROSITE" id="PS52004"/>
    </source>
</evidence>
<dbReference type="RefSeq" id="WP_146358524.1">
    <property type="nucleotide sequence ID" value="NZ_VOBR01000030.1"/>
</dbReference>
<dbReference type="Pfam" id="PF00109">
    <property type="entry name" value="ketoacyl-synt"/>
    <property type="match status" value="1"/>
</dbReference>
<evidence type="ECO:0000256" key="3">
    <source>
        <dbReference type="ARBA" id="ARBA00022679"/>
    </source>
</evidence>
<keyword evidence="2" id="KW-0597">Phosphoprotein</keyword>
<dbReference type="Pfam" id="PF02801">
    <property type="entry name" value="Ketoacyl-synt_C"/>
    <property type="match status" value="1"/>
</dbReference>
<dbReference type="AlphaFoldDB" id="A0A563EJ74"/>
<proteinExistence type="inferred from homology"/>
<dbReference type="PROSITE" id="PS52004">
    <property type="entry name" value="KS3_2"/>
    <property type="match status" value="1"/>
</dbReference>
<reference evidence="6 7" key="1">
    <citation type="submission" date="2019-07" db="EMBL/GenBank/DDBJ databases">
        <title>Lentzea xizangensis sp. nov., isolated from Qinghai-Tibetan Plateau Soils.</title>
        <authorList>
            <person name="Huang J."/>
        </authorList>
    </citation>
    <scope>NUCLEOTIDE SEQUENCE [LARGE SCALE GENOMIC DNA]</scope>
    <source>
        <strain evidence="6 7">FXJ1.1311</strain>
    </source>
</reference>
<evidence type="ECO:0000256" key="4">
    <source>
        <dbReference type="RuleBase" id="RU003694"/>
    </source>
</evidence>
<dbReference type="PANTHER" id="PTHR43775">
    <property type="entry name" value="FATTY ACID SYNTHASE"/>
    <property type="match status" value="1"/>
</dbReference>
<sequence length="570" mass="59954">MTTSVNSTDIAIVGMAARLPDDPFEFDARFFGCTDTEAAELDPQHRLFLECAYHAMERAGRVLDRWDGVAGIYGATNLSWYYLRHVYPRAGHDPLFGNTPDGLVTRAAYELNATGPCVTVQAACASSLVAVHMACQDLLSYQCDLAVAGGVSVDDEGAGTGVVVLRRLADALASGDHVHAVIKGSAVANDGRRRVGPASCGSAGAREAALAALAVAGLEPEDVGHVEPHRPGDAAEAALWDEVYPMAMPGSASSTELGQAAAVVSLIRTALAVEHGWEPSVPGFPAVGSMPDGRLAGVAASGSGGVHAHVVLGQAPRRSQAPDDVEWHLLPFSAKTPAALGVLAEQLREHLRVNEVRMADVAHTLRSGRRELGHRTFAVCRDGEFEVAPVTRPDFASLVFSFTGESIESDVLTALRLMNAGIRPVAVLGTGFGEYAAACVAGTLTLDEALALAKARESPESYEKAVCNAQPRAGELPLLSGATGAVVTEDEVTDQRHWLSMVDDMCPAVPAVSAFVVEVSTAVDEPAFLALVGSVWARGAEVDWDALSSGAARRVPLPGYPFERQRYHLP</sequence>
<dbReference type="InterPro" id="IPR014030">
    <property type="entry name" value="Ketoacyl_synth_N"/>
</dbReference>
<feature type="domain" description="Ketosynthase family 3 (KS3)" evidence="5">
    <location>
        <begin position="1"/>
        <end position="314"/>
    </location>
</feature>
<dbReference type="CDD" id="cd00833">
    <property type="entry name" value="PKS"/>
    <property type="match status" value="1"/>
</dbReference>
<organism evidence="6 7">
    <name type="scientific">Lentzea tibetensis</name>
    <dbReference type="NCBI Taxonomy" id="2591470"/>
    <lineage>
        <taxon>Bacteria</taxon>
        <taxon>Bacillati</taxon>
        <taxon>Actinomycetota</taxon>
        <taxon>Actinomycetes</taxon>
        <taxon>Pseudonocardiales</taxon>
        <taxon>Pseudonocardiaceae</taxon>
        <taxon>Lentzea</taxon>
    </lineage>
</organism>
<evidence type="ECO:0000313" key="6">
    <source>
        <dbReference type="EMBL" id="TWP46789.1"/>
    </source>
</evidence>
<dbReference type="GO" id="GO:0005886">
    <property type="term" value="C:plasma membrane"/>
    <property type="evidence" value="ECO:0007669"/>
    <property type="project" value="TreeGrafter"/>
</dbReference>
<dbReference type="Pfam" id="PF22621">
    <property type="entry name" value="CurL-like_PKS_C"/>
    <property type="match status" value="1"/>
</dbReference>
<dbReference type="Gene3D" id="3.30.70.3290">
    <property type="match status" value="2"/>
</dbReference>
<dbReference type="Gene3D" id="3.40.47.10">
    <property type="match status" value="2"/>
</dbReference>
<dbReference type="Gene3D" id="3.40.366.10">
    <property type="entry name" value="Malonyl-Coenzyme A Acyl Carrier Protein, domain 2"/>
    <property type="match status" value="1"/>
</dbReference>
<keyword evidence="1" id="KW-0596">Phosphopantetheine</keyword>
<protein>
    <submittedName>
        <fullName evidence="6">Type I polyketide synthase</fullName>
    </submittedName>
</protein>
<keyword evidence="3 4" id="KW-0808">Transferase</keyword>
<comment type="caution">
    <text evidence="6">The sequence shown here is derived from an EMBL/GenBank/DDBJ whole genome shotgun (WGS) entry which is preliminary data.</text>
</comment>
<dbReference type="InterPro" id="IPR016039">
    <property type="entry name" value="Thiolase-like"/>
</dbReference>
<gene>
    <name evidence="6" type="ORF">FKR81_34970</name>
</gene>